<dbReference type="Gene3D" id="3.90.215.10">
    <property type="entry name" value="Gamma Fibrinogen, chain A, domain 1"/>
    <property type="match status" value="1"/>
</dbReference>
<comment type="caution">
    <text evidence="3">The sequence shown here is derived from an EMBL/GenBank/DDBJ whole genome shotgun (WGS) entry which is preliminary data.</text>
</comment>
<dbReference type="Pfam" id="PF00147">
    <property type="entry name" value="Fibrinogen_C"/>
    <property type="match status" value="1"/>
</dbReference>
<evidence type="ECO:0000313" key="3">
    <source>
        <dbReference type="EMBL" id="KAJ8305267.1"/>
    </source>
</evidence>
<evidence type="ECO:0000259" key="2">
    <source>
        <dbReference type="PROSITE" id="PS51406"/>
    </source>
</evidence>
<gene>
    <name evidence="3" type="ORF">KUTeg_015812</name>
</gene>
<dbReference type="SUPFAM" id="SSF56496">
    <property type="entry name" value="Fibrinogen C-terminal domain-like"/>
    <property type="match status" value="1"/>
</dbReference>
<reference evidence="3 4" key="1">
    <citation type="submission" date="2022-12" db="EMBL/GenBank/DDBJ databases">
        <title>Chromosome-level genome of Tegillarca granosa.</title>
        <authorList>
            <person name="Kim J."/>
        </authorList>
    </citation>
    <scope>NUCLEOTIDE SEQUENCE [LARGE SCALE GENOMIC DNA]</scope>
    <source>
        <strain evidence="3">Teg-2019</strain>
        <tissue evidence="3">Adductor muscle</tissue>
    </source>
</reference>
<dbReference type="InterPro" id="IPR002181">
    <property type="entry name" value="Fibrinogen_a/b/g_C_dom"/>
</dbReference>
<dbReference type="SMART" id="SM00186">
    <property type="entry name" value="FBG"/>
    <property type="match status" value="1"/>
</dbReference>
<dbReference type="InterPro" id="IPR020837">
    <property type="entry name" value="Fibrinogen_CS"/>
</dbReference>
<dbReference type="InterPro" id="IPR036056">
    <property type="entry name" value="Fibrinogen-like_C"/>
</dbReference>
<dbReference type="PROSITE" id="PS51406">
    <property type="entry name" value="FIBRINOGEN_C_2"/>
    <property type="match status" value="1"/>
</dbReference>
<organism evidence="3 4">
    <name type="scientific">Tegillarca granosa</name>
    <name type="common">Malaysian cockle</name>
    <name type="synonym">Anadara granosa</name>
    <dbReference type="NCBI Taxonomy" id="220873"/>
    <lineage>
        <taxon>Eukaryota</taxon>
        <taxon>Metazoa</taxon>
        <taxon>Spiralia</taxon>
        <taxon>Lophotrochozoa</taxon>
        <taxon>Mollusca</taxon>
        <taxon>Bivalvia</taxon>
        <taxon>Autobranchia</taxon>
        <taxon>Pteriomorphia</taxon>
        <taxon>Arcoida</taxon>
        <taxon>Arcoidea</taxon>
        <taxon>Arcidae</taxon>
        <taxon>Tegillarca</taxon>
    </lineage>
</organism>
<feature type="domain" description="Fibrinogen C-terminal" evidence="2">
    <location>
        <begin position="1"/>
        <end position="176"/>
    </location>
</feature>
<dbReference type="NCBIfam" id="NF040941">
    <property type="entry name" value="GGGWT_bact"/>
    <property type="match status" value="1"/>
</dbReference>
<name>A0ABQ9EMV0_TEGGR</name>
<dbReference type="EMBL" id="JARBDR010000813">
    <property type="protein sequence ID" value="KAJ8305267.1"/>
    <property type="molecule type" value="Genomic_DNA"/>
</dbReference>
<dbReference type="PANTHER" id="PTHR19143">
    <property type="entry name" value="FIBRINOGEN/TENASCIN/ANGIOPOEITIN"/>
    <property type="match status" value="1"/>
</dbReference>
<evidence type="ECO:0000256" key="1">
    <source>
        <dbReference type="ARBA" id="ARBA00023157"/>
    </source>
</evidence>
<dbReference type="Proteomes" id="UP001217089">
    <property type="component" value="Unassembled WGS sequence"/>
</dbReference>
<dbReference type="InterPro" id="IPR050373">
    <property type="entry name" value="Fibrinogen_C-term_domain"/>
</dbReference>
<dbReference type="Gene3D" id="4.10.530.10">
    <property type="entry name" value="Gamma-fibrinogen Carboxyl Terminal Fragment, domain 2"/>
    <property type="match status" value="1"/>
</dbReference>
<sequence>MYNHGYKSNGVYKIYPDGKIGFDVYCDMKTDGGGWTVIQKRYNGKTDFYRTWNEYKQGFGRNDKIHLLTKSTLYRLRVDLEDFKGVHKYASYSKFYVGDSLTYHSGHKFATKDHDDKHNCAKRFKGAWWYNNCHYSNLNGLYIMKNTVDTKAMVWRSFHGKYLSLKSRTSRGTKRADSKSGWVGGHNVINESFFLREEKTTPFVVEMPHMPLTSRYF</sequence>
<accession>A0ABQ9EMV0</accession>
<feature type="non-terminal residue" evidence="3">
    <location>
        <position position="217"/>
    </location>
</feature>
<protein>
    <recommendedName>
        <fullName evidence="2">Fibrinogen C-terminal domain-containing protein</fullName>
    </recommendedName>
</protein>
<keyword evidence="4" id="KW-1185">Reference proteome</keyword>
<dbReference type="InterPro" id="IPR014716">
    <property type="entry name" value="Fibrinogen_a/b/g_C_1"/>
</dbReference>
<evidence type="ECO:0000313" key="4">
    <source>
        <dbReference type="Proteomes" id="UP001217089"/>
    </source>
</evidence>
<proteinExistence type="predicted"/>
<dbReference type="CDD" id="cd00087">
    <property type="entry name" value="FReD"/>
    <property type="match status" value="1"/>
</dbReference>
<dbReference type="PROSITE" id="PS00514">
    <property type="entry name" value="FIBRINOGEN_C_1"/>
    <property type="match status" value="1"/>
</dbReference>
<keyword evidence="1" id="KW-1015">Disulfide bond</keyword>